<feature type="transmembrane region" description="Helical" evidence="7">
    <location>
        <begin position="122"/>
        <end position="143"/>
    </location>
</feature>
<organism evidence="9 10">
    <name type="scientific">Actinomadura soli</name>
    <dbReference type="NCBI Taxonomy" id="2508997"/>
    <lineage>
        <taxon>Bacteria</taxon>
        <taxon>Bacillati</taxon>
        <taxon>Actinomycetota</taxon>
        <taxon>Actinomycetes</taxon>
        <taxon>Streptosporangiales</taxon>
        <taxon>Thermomonosporaceae</taxon>
        <taxon>Actinomadura</taxon>
    </lineage>
</organism>
<feature type="transmembrane region" description="Helical" evidence="7">
    <location>
        <begin position="380"/>
        <end position="400"/>
    </location>
</feature>
<feature type="transmembrane region" description="Helical" evidence="7">
    <location>
        <begin position="93"/>
        <end position="116"/>
    </location>
</feature>
<dbReference type="InterPro" id="IPR020846">
    <property type="entry name" value="MFS_dom"/>
</dbReference>
<feature type="transmembrane region" description="Helical" evidence="7">
    <location>
        <begin position="454"/>
        <end position="474"/>
    </location>
</feature>
<feature type="transmembrane region" description="Helical" evidence="7">
    <location>
        <begin position="214"/>
        <end position="234"/>
    </location>
</feature>
<feature type="transmembrane region" description="Helical" evidence="7">
    <location>
        <begin position="246"/>
        <end position="262"/>
    </location>
</feature>
<keyword evidence="3" id="KW-1003">Cell membrane</keyword>
<reference evidence="9 10" key="1">
    <citation type="submission" date="2019-05" db="EMBL/GenBank/DDBJ databases">
        <title>Draft genome sequence of Actinomadura sp. 14C53.</title>
        <authorList>
            <person name="Saricaoglu S."/>
            <person name="Isik K."/>
        </authorList>
    </citation>
    <scope>NUCLEOTIDE SEQUENCE [LARGE SCALE GENOMIC DNA]</scope>
    <source>
        <strain evidence="9 10">14C53</strain>
    </source>
</reference>
<evidence type="ECO:0000259" key="8">
    <source>
        <dbReference type="PROSITE" id="PS50850"/>
    </source>
</evidence>
<dbReference type="InterPro" id="IPR036259">
    <property type="entry name" value="MFS_trans_sf"/>
</dbReference>
<sequence>MGRDKSDSEVFMTDTTSFLATRRGKLTLTLLCSIAFLDFIDASIVNVALPAVRQDLDFSVQDLQWVPSGYLLTYGGFMLLGGRLADLLGRRRVVLVGTVLFSLSSLVGGLAVNSGMLVGARLAQGAGAALMLPGTLSILTTMFKEGGDRAKALGVWGGVAGGANAAGVLLGGLLTDGPGWRWVMLVNVPVSVLVIIGLFLLVEGDRRSARLKSFDLGGTALVTGGMLLLVFTLVKAPEAGWDSARTLGGLAGTAALLAAFAVNEQRHRSPLLPLSIFRVRGLAVTDAAYLVAVAGLASMFFFLSLYMVNILGYSPLKTGSAYLPLCVGVGIAAGITPQLLARTGTRPLIVGSLLVTGAGIFWLSSIPVDGAYLTDLLPGLLVTSLGLGVVFVAITTAANANVPADKAGLAAALLNSSQQIGGALGLAIFSAVATSRTDDLLAEERSVPEALTSGFARALLVCSVFLAVAAVVALRAANTRGEASDAETVQATDPVPVK</sequence>
<feature type="transmembrane region" description="Helical" evidence="7">
    <location>
        <begin position="283"/>
        <end position="308"/>
    </location>
</feature>
<dbReference type="PROSITE" id="PS50850">
    <property type="entry name" value="MFS"/>
    <property type="match status" value="1"/>
</dbReference>
<feature type="domain" description="Major facilitator superfamily (MFS) profile" evidence="8">
    <location>
        <begin position="27"/>
        <end position="481"/>
    </location>
</feature>
<keyword evidence="10" id="KW-1185">Reference proteome</keyword>
<evidence type="ECO:0000256" key="7">
    <source>
        <dbReference type="SAM" id="Phobius"/>
    </source>
</evidence>
<keyword evidence="2" id="KW-0813">Transport</keyword>
<feature type="transmembrane region" description="Helical" evidence="7">
    <location>
        <begin position="320"/>
        <end position="341"/>
    </location>
</feature>
<evidence type="ECO:0000256" key="5">
    <source>
        <dbReference type="ARBA" id="ARBA00022989"/>
    </source>
</evidence>
<evidence type="ECO:0000256" key="2">
    <source>
        <dbReference type="ARBA" id="ARBA00022448"/>
    </source>
</evidence>
<proteinExistence type="predicted"/>
<evidence type="ECO:0000313" key="9">
    <source>
        <dbReference type="EMBL" id="TMR07247.1"/>
    </source>
</evidence>
<evidence type="ECO:0000256" key="4">
    <source>
        <dbReference type="ARBA" id="ARBA00022692"/>
    </source>
</evidence>
<keyword evidence="5 7" id="KW-1133">Transmembrane helix</keyword>
<evidence type="ECO:0000256" key="6">
    <source>
        <dbReference type="ARBA" id="ARBA00023136"/>
    </source>
</evidence>
<name>A0A5C4JK60_9ACTN</name>
<dbReference type="SUPFAM" id="SSF103473">
    <property type="entry name" value="MFS general substrate transporter"/>
    <property type="match status" value="1"/>
</dbReference>
<protein>
    <submittedName>
        <fullName evidence="9">MFS transporter</fullName>
    </submittedName>
</protein>
<feature type="transmembrane region" description="Helical" evidence="7">
    <location>
        <begin position="63"/>
        <end position="81"/>
    </location>
</feature>
<dbReference type="Gene3D" id="1.20.1720.10">
    <property type="entry name" value="Multidrug resistance protein D"/>
    <property type="match status" value="1"/>
</dbReference>
<dbReference type="PROSITE" id="PS00216">
    <property type="entry name" value="SUGAR_TRANSPORT_1"/>
    <property type="match status" value="1"/>
</dbReference>
<dbReference type="Gene3D" id="1.20.1250.20">
    <property type="entry name" value="MFS general substrate transporter like domains"/>
    <property type="match status" value="1"/>
</dbReference>
<dbReference type="PANTHER" id="PTHR42718:SF46">
    <property type="entry name" value="BLR6921 PROTEIN"/>
    <property type="match status" value="1"/>
</dbReference>
<dbReference type="Pfam" id="PF07690">
    <property type="entry name" value="MFS_1"/>
    <property type="match status" value="1"/>
</dbReference>
<dbReference type="InterPro" id="IPR011701">
    <property type="entry name" value="MFS"/>
</dbReference>
<dbReference type="GO" id="GO:0022857">
    <property type="term" value="F:transmembrane transporter activity"/>
    <property type="evidence" value="ECO:0007669"/>
    <property type="project" value="InterPro"/>
</dbReference>
<comment type="subcellular location">
    <subcellularLocation>
        <location evidence="1">Cell membrane</location>
        <topology evidence="1">Multi-pass membrane protein</topology>
    </subcellularLocation>
</comment>
<evidence type="ECO:0000256" key="3">
    <source>
        <dbReference type="ARBA" id="ARBA00022475"/>
    </source>
</evidence>
<comment type="caution">
    <text evidence="9">The sequence shown here is derived from an EMBL/GenBank/DDBJ whole genome shotgun (WGS) entry which is preliminary data.</text>
</comment>
<keyword evidence="4 7" id="KW-0812">Transmembrane</keyword>
<feature type="transmembrane region" description="Helical" evidence="7">
    <location>
        <begin position="412"/>
        <end position="434"/>
    </location>
</feature>
<feature type="transmembrane region" description="Helical" evidence="7">
    <location>
        <begin position="155"/>
        <end position="174"/>
    </location>
</feature>
<feature type="transmembrane region" description="Helical" evidence="7">
    <location>
        <begin position="180"/>
        <end position="202"/>
    </location>
</feature>
<dbReference type="InterPro" id="IPR005829">
    <property type="entry name" value="Sugar_transporter_CS"/>
</dbReference>
<keyword evidence="6 7" id="KW-0472">Membrane</keyword>
<accession>A0A5C4JK60</accession>
<evidence type="ECO:0000256" key="1">
    <source>
        <dbReference type="ARBA" id="ARBA00004651"/>
    </source>
</evidence>
<feature type="transmembrane region" description="Helical" evidence="7">
    <location>
        <begin position="348"/>
        <end position="368"/>
    </location>
</feature>
<evidence type="ECO:0000313" key="10">
    <source>
        <dbReference type="Proteomes" id="UP000309174"/>
    </source>
</evidence>
<dbReference type="OrthoDB" id="9807274at2"/>
<dbReference type="AlphaFoldDB" id="A0A5C4JK60"/>
<gene>
    <name evidence="9" type="ORF">ETD83_01225</name>
</gene>
<dbReference type="Proteomes" id="UP000309174">
    <property type="component" value="Unassembled WGS sequence"/>
</dbReference>
<dbReference type="PRINTS" id="PR01036">
    <property type="entry name" value="TCRTETB"/>
</dbReference>
<feature type="transmembrane region" description="Helical" evidence="7">
    <location>
        <begin position="28"/>
        <end position="51"/>
    </location>
</feature>
<dbReference type="CDD" id="cd17321">
    <property type="entry name" value="MFS_MMR_MDR_like"/>
    <property type="match status" value="1"/>
</dbReference>
<dbReference type="EMBL" id="VCKW01000003">
    <property type="protein sequence ID" value="TMR07247.1"/>
    <property type="molecule type" value="Genomic_DNA"/>
</dbReference>
<dbReference type="PANTHER" id="PTHR42718">
    <property type="entry name" value="MAJOR FACILITATOR SUPERFAMILY MULTIDRUG TRANSPORTER MFSC"/>
    <property type="match status" value="1"/>
</dbReference>
<dbReference type="GO" id="GO:0005886">
    <property type="term" value="C:plasma membrane"/>
    <property type="evidence" value="ECO:0007669"/>
    <property type="project" value="UniProtKB-SubCell"/>
</dbReference>